<dbReference type="Gene3D" id="1.10.533.10">
    <property type="entry name" value="Death Domain, Fas"/>
    <property type="match status" value="1"/>
</dbReference>
<dbReference type="Pfam" id="PF05729">
    <property type="entry name" value="NACHT"/>
    <property type="match status" value="1"/>
</dbReference>
<dbReference type="GO" id="GO:0005737">
    <property type="term" value="C:cytoplasm"/>
    <property type="evidence" value="ECO:0007669"/>
    <property type="project" value="TreeGrafter"/>
</dbReference>
<dbReference type="InterPro" id="IPR004020">
    <property type="entry name" value="DAPIN"/>
</dbReference>
<dbReference type="PROSITE" id="PS50837">
    <property type="entry name" value="NACHT"/>
    <property type="match status" value="1"/>
</dbReference>
<dbReference type="SUPFAM" id="SSF52540">
    <property type="entry name" value="P-loop containing nucleoside triphosphate hydrolases"/>
    <property type="match status" value="1"/>
</dbReference>
<evidence type="ECO:0000256" key="4">
    <source>
        <dbReference type="ARBA" id="ARBA00022741"/>
    </source>
</evidence>
<dbReference type="InterPro" id="IPR007111">
    <property type="entry name" value="NACHT_NTPase"/>
</dbReference>
<feature type="domain" description="NACHT" evidence="7">
    <location>
        <begin position="201"/>
        <end position="400"/>
    </location>
</feature>
<keyword evidence="9" id="KW-1185">Reference proteome</keyword>
<protein>
    <submittedName>
        <fullName evidence="8">NLR family pyrin domain containing 13</fullName>
    </submittedName>
</protein>
<evidence type="ECO:0000256" key="3">
    <source>
        <dbReference type="ARBA" id="ARBA00022737"/>
    </source>
</evidence>
<dbReference type="PANTHER" id="PTHR45690">
    <property type="entry name" value="NACHT, LRR AND PYD DOMAINS-CONTAINING PROTEIN 12"/>
    <property type="match status" value="1"/>
</dbReference>
<dbReference type="GeneTree" id="ENSGT00940000163591"/>
<evidence type="ECO:0000256" key="1">
    <source>
        <dbReference type="ARBA" id="ARBA00008665"/>
    </source>
</evidence>
<dbReference type="GO" id="GO:0050727">
    <property type="term" value="P:regulation of inflammatory response"/>
    <property type="evidence" value="ECO:0007669"/>
    <property type="project" value="TreeGrafter"/>
</dbReference>
<dbReference type="Pfam" id="PF13516">
    <property type="entry name" value="LRR_6"/>
    <property type="match status" value="3"/>
</dbReference>
<dbReference type="PROSITE" id="PS50824">
    <property type="entry name" value="DAPIN"/>
    <property type="match status" value="1"/>
</dbReference>
<keyword evidence="4" id="KW-0547">Nucleotide-binding</keyword>
<dbReference type="Proteomes" id="UP000694425">
    <property type="component" value="Unplaced"/>
</dbReference>
<dbReference type="SMART" id="SM01289">
    <property type="entry name" value="PYRIN"/>
    <property type="match status" value="1"/>
</dbReference>
<reference evidence="8" key="1">
    <citation type="submission" date="2025-08" db="UniProtKB">
        <authorList>
            <consortium name="Ensembl"/>
        </authorList>
    </citation>
    <scope>IDENTIFICATION</scope>
</reference>
<evidence type="ECO:0000313" key="9">
    <source>
        <dbReference type="Proteomes" id="UP000694425"/>
    </source>
</evidence>
<proteinExistence type="inferred from homology"/>
<keyword evidence="3" id="KW-0677">Repeat</keyword>
<dbReference type="PANTHER" id="PTHR45690:SF16">
    <property type="entry name" value="NACHT, LRR AND PYD DOMAINS-CONTAINING PROTEIN 13"/>
    <property type="match status" value="1"/>
</dbReference>
<dbReference type="Ensembl" id="ENSNVIT00000018863.1">
    <property type="protein sequence ID" value="ENSNVIP00000016166.1"/>
    <property type="gene ID" value="ENSNVIG00000012631.1"/>
</dbReference>
<evidence type="ECO:0000256" key="2">
    <source>
        <dbReference type="ARBA" id="ARBA00022614"/>
    </source>
</evidence>
<dbReference type="Gene3D" id="3.40.50.300">
    <property type="entry name" value="P-loop containing nucleotide triphosphate hydrolases"/>
    <property type="match status" value="1"/>
</dbReference>
<dbReference type="InterPro" id="IPR001611">
    <property type="entry name" value="Leu-rich_rpt"/>
</dbReference>
<evidence type="ECO:0000313" key="8">
    <source>
        <dbReference type="Ensembl" id="ENSNVIP00000016166.1"/>
    </source>
</evidence>
<dbReference type="SUPFAM" id="SSF47986">
    <property type="entry name" value="DEATH domain"/>
    <property type="match status" value="1"/>
</dbReference>
<reference evidence="8" key="2">
    <citation type="submission" date="2025-09" db="UniProtKB">
        <authorList>
            <consortium name="Ensembl"/>
        </authorList>
    </citation>
    <scope>IDENTIFICATION</scope>
</reference>
<dbReference type="InterPro" id="IPR050637">
    <property type="entry name" value="NLRP_innate_immun_reg"/>
</dbReference>
<evidence type="ECO:0000259" key="7">
    <source>
        <dbReference type="PROSITE" id="PS50837"/>
    </source>
</evidence>
<dbReference type="Pfam" id="PF02758">
    <property type="entry name" value="PYRIN"/>
    <property type="match status" value="1"/>
</dbReference>
<dbReference type="AlphaFoldDB" id="A0A8C7B4X0"/>
<dbReference type="Pfam" id="PF17779">
    <property type="entry name" value="WHD_NOD2"/>
    <property type="match status" value="1"/>
</dbReference>
<dbReference type="SMART" id="SM00368">
    <property type="entry name" value="LRR_RI"/>
    <property type="match status" value="10"/>
</dbReference>
<organism evidence="8 9">
    <name type="scientific">Neovison vison</name>
    <name type="common">American mink</name>
    <name type="synonym">Mustela vison</name>
    <dbReference type="NCBI Taxonomy" id="452646"/>
    <lineage>
        <taxon>Eukaryota</taxon>
        <taxon>Metazoa</taxon>
        <taxon>Chordata</taxon>
        <taxon>Craniata</taxon>
        <taxon>Vertebrata</taxon>
        <taxon>Euteleostomi</taxon>
        <taxon>Mammalia</taxon>
        <taxon>Eutheria</taxon>
        <taxon>Laurasiatheria</taxon>
        <taxon>Carnivora</taxon>
        <taxon>Caniformia</taxon>
        <taxon>Musteloidea</taxon>
        <taxon>Mustelidae</taxon>
        <taxon>Mustelinae</taxon>
        <taxon>Neogale</taxon>
    </lineage>
</organism>
<dbReference type="Gene3D" id="3.80.10.10">
    <property type="entry name" value="Ribonuclease Inhibitor"/>
    <property type="match status" value="2"/>
</dbReference>
<keyword evidence="5" id="KW-0067">ATP-binding</keyword>
<feature type="domain" description="Pyrin" evidence="6">
    <location>
        <begin position="9"/>
        <end position="96"/>
    </location>
</feature>
<dbReference type="InterPro" id="IPR011029">
    <property type="entry name" value="DEATH-like_dom_sf"/>
</dbReference>
<dbReference type="InterPro" id="IPR041267">
    <property type="entry name" value="NLRP_HD2"/>
</dbReference>
<sequence length="992" mass="113353">MSSSVNVYINNGSCDKLLSYLMDLDQLQLEEFKLCLQSPELLFGNFQKIPWANLKASDPVNLLSLLGEYFSERQIWEVTLSIFENMNLTSLCVEIRAILNGEWVHRRDGGMGGTEGHLLCAHIRMTQSWGPQDPNQEAAEMPEEEKVHRRRYRERMKAKILMMWDNMPWPEGHIYLRNVTEKEHKELKSLLYPNRMGAQPQTIVLEGVAGVGKTTLAMKAMLHWAEGFLFQQKFSYVFFISCHKVKEVKDTTFAGLLSWDWPDSQPPFDELMSHPERLLFVIDGFEEMDMPSNLDASPPCTDWFQRLPVHRILFYLLRKDLVPGATLLITTKEYRTKDLKRLLLDPCFVQISGFTEGDREEYFIRYFGDQNKAKKILRWVRKNENLFYFCSAPMVCWAVCSCLKRQMARSPCFQLSTQTTTSLYVYFFSSLFAKAEVSLSAQSWPEQWIALCSVAAEGMWFWNFTFAKEDLKHRRLEASLIDTLLSLNILRKVSDCDGCVTFTHQSFQVFLGAMFYALGGTKGSMGSPAKHEEMKVLLTDALADINFYWNQMTLFFFGLLKRNLAGELEATLRCKVSRRITDELLEWAEELGSYDIVFNRFEFLHFFECLYETQEENFVRQILSPLLEADLDIFGNLQLQVASFCLKHCQRLSKLRLSVTVPIPQTELTFTTETLEELDLSNSKLNAFSMKKLCYELRSPRCKLQRLTCKSVSPVRVLKELVLILHGNQRLTHLNLSSNNLGIPVSTMIFKTLRHSACNLQYLCLEKCQLSAAVYRGLASCLTSTQRTTRLCLGFNPLQDDGVRLLCSSLTHPECALERLVLWFCQLRAPSCKYLSDALLENKSLTHLNLRRNSLGDEGVKLLCEALSRPDCRLQNLDLSGCSLTAGSCQELANALRHNHNMKILDLGSNDVRDDGVMHLCEALKDPSCALNTLGLEKCNLMPACCQHLSSVLGSSKSLVHLNLLQNDLEPSGVGILWKALKKSTCKLQKLG</sequence>
<dbReference type="CDD" id="cd08320">
    <property type="entry name" value="Pyrin_NALPs"/>
    <property type="match status" value="1"/>
</dbReference>
<dbReference type="SUPFAM" id="SSF52047">
    <property type="entry name" value="RNI-like"/>
    <property type="match status" value="1"/>
</dbReference>
<evidence type="ECO:0000256" key="5">
    <source>
        <dbReference type="ARBA" id="ARBA00022840"/>
    </source>
</evidence>
<dbReference type="InterPro" id="IPR027417">
    <property type="entry name" value="P-loop_NTPase"/>
</dbReference>
<dbReference type="Pfam" id="PF17776">
    <property type="entry name" value="NLRC4_HD2"/>
    <property type="match status" value="1"/>
</dbReference>
<dbReference type="InterPro" id="IPR032675">
    <property type="entry name" value="LRR_dom_sf"/>
</dbReference>
<dbReference type="GO" id="GO:0005524">
    <property type="term" value="F:ATP binding"/>
    <property type="evidence" value="ECO:0007669"/>
    <property type="project" value="UniProtKB-KW"/>
</dbReference>
<name>A0A8C7B4X0_NEOVI</name>
<evidence type="ECO:0000259" key="6">
    <source>
        <dbReference type="PROSITE" id="PS50824"/>
    </source>
</evidence>
<accession>A0A8C7B4X0</accession>
<keyword evidence="2" id="KW-0433">Leucine-rich repeat</keyword>
<comment type="similarity">
    <text evidence="1">Belongs to the NLRP family.</text>
</comment>
<dbReference type="InterPro" id="IPR041075">
    <property type="entry name" value="NOD1/2_WH"/>
</dbReference>